<name>B0W6H0_CULQU</name>
<evidence type="ECO:0000259" key="2">
    <source>
        <dbReference type="Pfam" id="PF04083"/>
    </source>
</evidence>
<dbReference type="OMA" id="IPREPIF"/>
<dbReference type="Proteomes" id="UP000002320">
    <property type="component" value="Unassembled WGS sequence"/>
</dbReference>
<dbReference type="InterPro" id="IPR029058">
    <property type="entry name" value="AB_hydrolase_fold"/>
</dbReference>
<accession>B0W6H0</accession>
<dbReference type="eggNOG" id="KOG2624">
    <property type="taxonomic scope" value="Eukaryota"/>
</dbReference>
<sequence>MLAQTWWLILYLTGAIAMNGGSLRKDAELLVPELIVKYGYKGEDHSVITEDGYVLKMFRILPKRQTIAKKKPVLLVHALLASSADYSGVPTVRQRLRRLVGELRGSHYSKHHLKLPVESKEYWDFSWHEMGYYDLPAMIDHMLSVTNSKKLFYIGHSQGVTLYFIMTATRPECNEKVALMTALSPAVFWKHVRSPILKMIKPLVRPGTDTIRNILNALKIFEFLPYNEAGLRIVQPLCRPEVRHNVCIQMLGVLAGPHPDGTDPDAEELPSMLPRVIAAIPVADRKFNHVDFVLAKNVREVLYAKILTMLDKFDQ</sequence>
<dbReference type="InterPro" id="IPR006693">
    <property type="entry name" value="AB_hydrolase_lipase"/>
</dbReference>
<gene>
    <name evidence="4" type="primary">6033915</name>
    <name evidence="3" type="ORF">CpipJ_CPIJ002721</name>
</gene>
<dbReference type="VEuPathDB" id="VectorBase:CPIJ002721"/>
<evidence type="ECO:0000256" key="1">
    <source>
        <dbReference type="SAM" id="SignalP"/>
    </source>
</evidence>
<proteinExistence type="predicted"/>
<evidence type="ECO:0000313" key="5">
    <source>
        <dbReference type="Proteomes" id="UP000002320"/>
    </source>
</evidence>
<dbReference type="EnsemblMetazoa" id="CPIJ002721-RA">
    <property type="protein sequence ID" value="CPIJ002721-PA"/>
    <property type="gene ID" value="CPIJ002721"/>
</dbReference>
<organism>
    <name type="scientific">Culex quinquefasciatus</name>
    <name type="common">Southern house mosquito</name>
    <name type="synonym">Culex pungens</name>
    <dbReference type="NCBI Taxonomy" id="7176"/>
    <lineage>
        <taxon>Eukaryota</taxon>
        <taxon>Metazoa</taxon>
        <taxon>Ecdysozoa</taxon>
        <taxon>Arthropoda</taxon>
        <taxon>Hexapoda</taxon>
        <taxon>Insecta</taxon>
        <taxon>Pterygota</taxon>
        <taxon>Neoptera</taxon>
        <taxon>Endopterygota</taxon>
        <taxon>Diptera</taxon>
        <taxon>Nematocera</taxon>
        <taxon>Culicoidea</taxon>
        <taxon>Culicidae</taxon>
        <taxon>Culicinae</taxon>
        <taxon>Culicini</taxon>
        <taxon>Culex</taxon>
        <taxon>Culex</taxon>
    </lineage>
</organism>
<feature type="chain" id="PRO_5011407524" evidence="1">
    <location>
        <begin position="18"/>
        <end position="315"/>
    </location>
</feature>
<dbReference type="STRING" id="7176.B0W6H0"/>
<feature type="signal peptide" evidence="1">
    <location>
        <begin position="1"/>
        <end position="17"/>
    </location>
</feature>
<dbReference type="Gene3D" id="3.40.50.1820">
    <property type="entry name" value="alpha/beta hydrolase"/>
    <property type="match status" value="1"/>
</dbReference>
<keyword evidence="5" id="KW-1185">Reference proteome</keyword>
<dbReference type="AlphaFoldDB" id="B0W6H0"/>
<dbReference type="GO" id="GO:0006629">
    <property type="term" value="P:lipid metabolic process"/>
    <property type="evidence" value="ECO:0007669"/>
    <property type="project" value="InterPro"/>
</dbReference>
<dbReference type="VEuPathDB" id="VectorBase:CQUJHB012136"/>
<keyword evidence="1" id="KW-0732">Signal</keyword>
<evidence type="ECO:0000313" key="3">
    <source>
        <dbReference type="EMBL" id="EDS36644.1"/>
    </source>
</evidence>
<dbReference type="Pfam" id="PF04083">
    <property type="entry name" value="Abhydro_lipase"/>
    <property type="match status" value="1"/>
</dbReference>
<reference evidence="4" key="2">
    <citation type="submission" date="2020-05" db="UniProtKB">
        <authorList>
            <consortium name="EnsemblMetazoa"/>
        </authorList>
    </citation>
    <scope>IDENTIFICATION</scope>
    <source>
        <strain evidence="4">JHB</strain>
    </source>
</reference>
<dbReference type="HOGENOM" id="CLU_010974_0_1_1"/>
<feature type="domain" description="Partial AB-hydrolase lipase" evidence="2">
    <location>
        <begin position="31"/>
        <end position="86"/>
    </location>
</feature>
<dbReference type="EMBL" id="DS231848">
    <property type="protein sequence ID" value="EDS36644.1"/>
    <property type="molecule type" value="Genomic_DNA"/>
</dbReference>
<dbReference type="OrthoDB" id="9974421at2759"/>
<dbReference type="PANTHER" id="PTHR11005">
    <property type="entry name" value="LYSOSOMAL ACID LIPASE-RELATED"/>
    <property type="match status" value="1"/>
</dbReference>
<evidence type="ECO:0000313" key="4">
    <source>
        <dbReference type="EnsemblMetazoa" id="CPIJ002721-PA"/>
    </source>
</evidence>
<dbReference type="InParanoid" id="B0W6H0"/>
<dbReference type="KEGG" id="cqu:CpipJ_CPIJ002721"/>
<protein>
    <submittedName>
        <fullName evidence="3">Lysosomal acid lipase</fullName>
    </submittedName>
</protein>
<reference evidence="3" key="1">
    <citation type="submission" date="2007-03" db="EMBL/GenBank/DDBJ databases">
        <title>Annotation of Culex pipiens quinquefasciatus.</title>
        <authorList>
            <consortium name="The Broad Institute Genome Sequencing Platform"/>
            <person name="Atkinson P.W."/>
            <person name="Hemingway J."/>
            <person name="Christensen B.M."/>
            <person name="Higgs S."/>
            <person name="Kodira C."/>
            <person name="Hannick L."/>
            <person name="Megy K."/>
            <person name="O'Leary S."/>
            <person name="Pearson M."/>
            <person name="Haas B.J."/>
            <person name="Mauceli E."/>
            <person name="Wortman J.R."/>
            <person name="Lee N.H."/>
            <person name="Guigo R."/>
            <person name="Stanke M."/>
            <person name="Alvarado L."/>
            <person name="Amedeo P."/>
            <person name="Antoine C.H."/>
            <person name="Arensburger P."/>
            <person name="Bidwell S.L."/>
            <person name="Crawford M."/>
            <person name="Camaro F."/>
            <person name="Devon K."/>
            <person name="Engels R."/>
            <person name="Hammond M."/>
            <person name="Howarth C."/>
            <person name="Koehrsen M."/>
            <person name="Lawson D."/>
            <person name="Montgomery P."/>
            <person name="Nene V."/>
            <person name="Nusbaum C."/>
            <person name="Puiu D."/>
            <person name="Romero-Severson J."/>
            <person name="Severson D.W."/>
            <person name="Shumway M."/>
            <person name="Sisk P."/>
            <person name="Stolte C."/>
            <person name="Zeng Q."/>
            <person name="Eisenstadt E."/>
            <person name="Fraser-Liggett C."/>
            <person name="Strausberg R."/>
            <person name="Galagan J."/>
            <person name="Birren B."/>
            <person name="Collins F.H."/>
        </authorList>
    </citation>
    <scope>NUCLEOTIDE SEQUENCE [LARGE SCALE GENOMIC DNA]</scope>
    <source>
        <strain evidence="3">JHB</strain>
    </source>
</reference>
<dbReference type="SUPFAM" id="SSF53474">
    <property type="entry name" value="alpha/beta-Hydrolases"/>
    <property type="match status" value="1"/>
</dbReference>